<evidence type="ECO:0000256" key="1">
    <source>
        <dbReference type="SAM" id="Phobius"/>
    </source>
</evidence>
<keyword evidence="3" id="KW-1185">Reference proteome</keyword>
<gene>
    <name evidence="2" type="ORF">PVAP13_3KG481403</name>
</gene>
<keyword evidence="1" id="KW-0812">Transmembrane</keyword>
<keyword evidence="1" id="KW-1133">Transmembrane helix</keyword>
<keyword evidence="1" id="KW-0472">Membrane</keyword>
<organism evidence="2 3">
    <name type="scientific">Panicum virgatum</name>
    <name type="common">Blackwell switchgrass</name>
    <dbReference type="NCBI Taxonomy" id="38727"/>
    <lineage>
        <taxon>Eukaryota</taxon>
        <taxon>Viridiplantae</taxon>
        <taxon>Streptophyta</taxon>
        <taxon>Embryophyta</taxon>
        <taxon>Tracheophyta</taxon>
        <taxon>Spermatophyta</taxon>
        <taxon>Magnoliopsida</taxon>
        <taxon>Liliopsida</taxon>
        <taxon>Poales</taxon>
        <taxon>Poaceae</taxon>
        <taxon>PACMAD clade</taxon>
        <taxon>Panicoideae</taxon>
        <taxon>Panicodae</taxon>
        <taxon>Paniceae</taxon>
        <taxon>Panicinae</taxon>
        <taxon>Panicum</taxon>
        <taxon>Panicum sect. Hiantes</taxon>
    </lineage>
</organism>
<dbReference type="EMBL" id="CM029041">
    <property type="protein sequence ID" value="KAG2630274.1"/>
    <property type="molecule type" value="Genomic_DNA"/>
</dbReference>
<protein>
    <submittedName>
        <fullName evidence="2">Uncharacterized protein</fullName>
    </submittedName>
</protein>
<feature type="transmembrane region" description="Helical" evidence="1">
    <location>
        <begin position="49"/>
        <end position="68"/>
    </location>
</feature>
<proteinExistence type="predicted"/>
<evidence type="ECO:0000313" key="2">
    <source>
        <dbReference type="EMBL" id="KAG2630274.1"/>
    </source>
</evidence>
<sequence length="89" mass="10274">MIVLASPFLLLNNPVREFHCGRISEHILLKLLAFFEQGKHGGFIQRRSMVGDIFASLFWYLICFNFGISKSMVDTKWKRKGPTNLEVTL</sequence>
<dbReference type="AlphaFoldDB" id="A0A8T0VAD2"/>
<dbReference type="Proteomes" id="UP000823388">
    <property type="component" value="Chromosome 3K"/>
</dbReference>
<evidence type="ECO:0000313" key="3">
    <source>
        <dbReference type="Proteomes" id="UP000823388"/>
    </source>
</evidence>
<name>A0A8T0VAD2_PANVG</name>
<comment type="caution">
    <text evidence="2">The sequence shown here is derived from an EMBL/GenBank/DDBJ whole genome shotgun (WGS) entry which is preliminary data.</text>
</comment>
<accession>A0A8T0VAD2</accession>
<reference evidence="2" key="1">
    <citation type="submission" date="2020-05" db="EMBL/GenBank/DDBJ databases">
        <title>WGS assembly of Panicum virgatum.</title>
        <authorList>
            <person name="Lovell J.T."/>
            <person name="Jenkins J."/>
            <person name="Shu S."/>
            <person name="Juenger T.E."/>
            <person name="Schmutz J."/>
        </authorList>
    </citation>
    <scope>NUCLEOTIDE SEQUENCE</scope>
    <source>
        <strain evidence="2">AP13</strain>
    </source>
</reference>